<dbReference type="EMBL" id="KZ824979">
    <property type="protein sequence ID" value="RAH66794.1"/>
    <property type="molecule type" value="Genomic_DNA"/>
</dbReference>
<organism evidence="1 2">
    <name type="scientific">Aspergillus aculeatinus CBS 121060</name>
    <dbReference type="NCBI Taxonomy" id="1448322"/>
    <lineage>
        <taxon>Eukaryota</taxon>
        <taxon>Fungi</taxon>
        <taxon>Dikarya</taxon>
        <taxon>Ascomycota</taxon>
        <taxon>Pezizomycotina</taxon>
        <taxon>Eurotiomycetes</taxon>
        <taxon>Eurotiomycetidae</taxon>
        <taxon>Eurotiales</taxon>
        <taxon>Aspergillaceae</taxon>
        <taxon>Aspergillus</taxon>
        <taxon>Aspergillus subgen. Circumdati</taxon>
    </lineage>
</organism>
<evidence type="ECO:0000313" key="1">
    <source>
        <dbReference type="EMBL" id="RAH66794.1"/>
    </source>
</evidence>
<dbReference type="Proteomes" id="UP000249661">
    <property type="component" value="Unassembled WGS sequence"/>
</dbReference>
<sequence length="125" mass="13875">MISLVSLRSVPRPSSFFPSLLASLATFFTIPIGAVHCRPRLSVAARTHTSSQLRGALQPLPPGRWSPNSPEVSASSFFFLWSVLSSLAPLRPTVEFVRVVWALALPERSQTSQYVPWFHGTKRSR</sequence>
<accession>A0ACD1GZV7</accession>
<gene>
    <name evidence="1" type="ORF">BO66DRAFT_167027</name>
</gene>
<keyword evidence="2" id="KW-1185">Reference proteome</keyword>
<evidence type="ECO:0000313" key="2">
    <source>
        <dbReference type="Proteomes" id="UP000249661"/>
    </source>
</evidence>
<proteinExistence type="predicted"/>
<protein>
    <submittedName>
        <fullName evidence="1">Uncharacterized protein</fullName>
    </submittedName>
</protein>
<name>A0ACD1GZV7_9EURO</name>
<reference evidence="1" key="1">
    <citation type="submission" date="2018-02" db="EMBL/GenBank/DDBJ databases">
        <title>The genomes of Aspergillus section Nigri reveals drivers in fungal speciation.</title>
        <authorList>
            <consortium name="DOE Joint Genome Institute"/>
            <person name="Vesth T.C."/>
            <person name="Nybo J."/>
            <person name="Theobald S."/>
            <person name="Brandl J."/>
            <person name="Frisvad J.C."/>
            <person name="Nielsen K.F."/>
            <person name="Lyhne E.K."/>
            <person name="Kogle M.E."/>
            <person name="Kuo A."/>
            <person name="Riley R."/>
            <person name="Clum A."/>
            <person name="Nolan M."/>
            <person name="Lipzen A."/>
            <person name="Salamov A."/>
            <person name="Henrissat B."/>
            <person name="Wiebenga A."/>
            <person name="De vries R.P."/>
            <person name="Grigoriev I.V."/>
            <person name="Mortensen U.H."/>
            <person name="Andersen M.R."/>
            <person name="Baker S.E."/>
        </authorList>
    </citation>
    <scope>NUCLEOTIDE SEQUENCE</scope>
    <source>
        <strain evidence="1">CBS 121060</strain>
    </source>
</reference>